<sequence>MSIFAVRYTYDERAEVRDAVRPEHRAWLAELATAGVLLGSGPFTDGEPGALLVLQSADESALRTVLAQDPFARDGLVAATEVRGWDLVLGPWSTPSS</sequence>
<dbReference type="InterPro" id="IPR011008">
    <property type="entry name" value="Dimeric_a/b-barrel"/>
</dbReference>
<accession>A0ABR8Q9Q3</accession>
<keyword evidence="4" id="KW-1185">Reference proteome</keyword>
<dbReference type="SUPFAM" id="SSF54909">
    <property type="entry name" value="Dimeric alpha+beta barrel"/>
    <property type="match status" value="1"/>
</dbReference>
<dbReference type="InterPro" id="IPR005545">
    <property type="entry name" value="YCII"/>
</dbReference>
<evidence type="ECO:0000313" key="4">
    <source>
        <dbReference type="Proteomes" id="UP000604241"/>
    </source>
</evidence>
<dbReference type="PANTHER" id="PTHR37828">
    <property type="entry name" value="GSR2449 PROTEIN"/>
    <property type="match status" value="1"/>
</dbReference>
<evidence type="ECO:0000256" key="1">
    <source>
        <dbReference type="ARBA" id="ARBA00007689"/>
    </source>
</evidence>
<dbReference type="PANTHER" id="PTHR37828:SF1">
    <property type="entry name" value="YCII-RELATED DOMAIN-CONTAINING PROTEIN"/>
    <property type="match status" value="1"/>
</dbReference>
<dbReference type="EMBL" id="JACSQV010000001">
    <property type="protein sequence ID" value="MBD7916974.1"/>
    <property type="molecule type" value="Genomic_DNA"/>
</dbReference>
<name>A0ABR8Q9Q3_9CELL</name>
<feature type="domain" description="YCII-related" evidence="2">
    <location>
        <begin position="6"/>
        <end position="85"/>
    </location>
</feature>
<organism evidence="3 4">
    <name type="scientific">Cellulomonas avistercoris</name>
    <dbReference type="NCBI Taxonomy" id="2762242"/>
    <lineage>
        <taxon>Bacteria</taxon>
        <taxon>Bacillati</taxon>
        <taxon>Actinomycetota</taxon>
        <taxon>Actinomycetes</taxon>
        <taxon>Micrococcales</taxon>
        <taxon>Cellulomonadaceae</taxon>
        <taxon>Cellulomonas</taxon>
    </lineage>
</organism>
<evidence type="ECO:0000259" key="2">
    <source>
        <dbReference type="Pfam" id="PF03795"/>
    </source>
</evidence>
<evidence type="ECO:0000313" key="3">
    <source>
        <dbReference type="EMBL" id="MBD7916974.1"/>
    </source>
</evidence>
<proteinExistence type="inferred from homology"/>
<comment type="caution">
    <text evidence="3">The sequence shown here is derived from an EMBL/GenBank/DDBJ whole genome shotgun (WGS) entry which is preliminary data.</text>
</comment>
<dbReference type="RefSeq" id="WP_191779630.1">
    <property type="nucleotide sequence ID" value="NZ_JACSQV010000001.1"/>
</dbReference>
<dbReference type="Gene3D" id="3.30.70.1060">
    <property type="entry name" value="Dimeric alpha+beta barrel"/>
    <property type="match status" value="1"/>
</dbReference>
<dbReference type="Proteomes" id="UP000604241">
    <property type="component" value="Unassembled WGS sequence"/>
</dbReference>
<comment type="similarity">
    <text evidence="1">Belongs to the YciI family.</text>
</comment>
<protein>
    <recommendedName>
        <fullName evidence="2">YCII-related domain-containing protein</fullName>
    </recommendedName>
</protein>
<gene>
    <name evidence="3" type="ORF">H9657_01585</name>
</gene>
<reference evidence="3 4" key="1">
    <citation type="submission" date="2020-08" db="EMBL/GenBank/DDBJ databases">
        <title>A Genomic Blueprint of the Chicken Gut Microbiome.</title>
        <authorList>
            <person name="Gilroy R."/>
            <person name="Ravi A."/>
            <person name="Getino M."/>
            <person name="Pursley I."/>
            <person name="Horton D.L."/>
            <person name="Alikhan N.-F."/>
            <person name="Baker D."/>
            <person name="Gharbi K."/>
            <person name="Hall N."/>
            <person name="Watson M."/>
            <person name="Adriaenssens E.M."/>
            <person name="Foster-Nyarko E."/>
            <person name="Jarju S."/>
            <person name="Secka A."/>
            <person name="Antonio M."/>
            <person name="Oren A."/>
            <person name="Chaudhuri R."/>
            <person name="La Ragione R.M."/>
            <person name="Hildebrand F."/>
            <person name="Pallen M.J."/>
        </authorList>
    </citation>
    <scope>NUCLEOTIDE SEQUENCE [LARGE SCALE GENOMIC DNA]</scope>
    <source>
        <strain evidence="3 4">Sa3CUA2</strain>
    </source>
</reference>
<dbReference type="Pfam" id="PF03795">
    <property type="entry name" value="YCII"/>
    <property type="match status" value="1"/>
</dbReference>